<proteinExistence type="inferred from homology"/>
<evidence type="ECO:0000259" key="2">
    <source>
        <dbReference type="Pfam" id="PF02481"/>
    </source>
</evidence>
<evidence type="ECO:0000256" key="1">
    <source>
        <dbReference type="ARBA" id="ARBA00006525"/>
    </source>
</evidence>
<evidence type="ECO:0000313" key="3">
    <source>
        <dbReference type="EMBL" id="PSL51177.1"/>
    </source>
</evidence>
<dbReference type="Proteomes" id="UP000242310">
    <property type="component" value="Unassembled WGS sequence"/>
</dbReference>
<reference evidence="3 4" key="1">
    <citation type="submission" date="2018-03" db="EMBL/GenBank/DDBJ databases">
        <title>Genomic Encyclopedia of Type Strains, Phase III (KMG-III): the genomes of soil and plant-associated and newly described type strains.</title>
        <authorList>
            <person name="Whitman W."/>
        </authorList>
    </citation>
    <scope>NUCLEOTIDE SEQUENCE [LARGE SCALE GENOMIC DNA]</scope>
    <source>
        <strain evidence="3 4">CGMCC 1.07653</strain>
    </source>
</reference>
<keyword evidence="4" id="KW-1185">Reference proteome</keyword>
<protein>
    <submittedName>
        <fullName evidence="3">DNA processing protein</fullName>
    </submittedName>
</protein>
<dbReference type="Gene3D" id="3.40.50.450">
    <property type="match status" value="1"/>
</dbReference>
<organism evidence="3 4">
    <name type="scientific">Salsuginibacillus halophilus</name>
    <dbReference type="NCBI Taxonomy" id="517424"/>
    <lineage>
        <taxon>Bacteria</taxon>
        <taxon>Bacillati</taxon>
        <taxon>Bacillota</taxon>
        <taxon>Bacilli</taxon>
        <taxon>Bacillales</taxon>
        <taxon>Bacillaceae</taxon>
        <taxon>Salsuginibacillus</taxon>
    </lineage>
</organism>
<sequence length="286" mass="32004">MNHRDELLIHLHASLGPRNRLFQAMYDYDPSFQKMINLPPSHLEKEFSLPRGTLQHVHAPRYTPPRTVNSFPLTVLTRFSPLFPPRLQYMPDPPWVLYMLGEPRITFNPAMLGVVGTRNSTVYGERVLKHFIPPLVQQGVVIASGLAAGTDSTAHRLAIQKGKTIGILGHGFHHMYPAWNTSLRDMIAGHHLLISEYPLNTPPRKWQFPHRNRIISALSDALFIPEAKLRSGTMTTVRAALEQGRPVYTVPGPIFQPEAAGTNKIIQEGAGVVLGPNDLSEVLQLF</sequence>
<comment type="similarity">
    <text evidence="1">Belongs to the DprA/Smf family.</text>
</comment>
<dbReference type="GO" id="GO:0009294">
    <property type="term" value="P:DNA-mediated transformation"/>
    <property type="evidence" value="ECO:0007669"/>
    <property type="project" value="InterPro"/>
</dbReference>
<dbReference type="OrthoDB" id="9785707at2"/>
<name>A0A2P8HYA2_9BACI</name>
<comment type="caution">
    <text evidence="3">The sequence shown here is derived from an EMBL/GenBank/DDBJ whole genome shotgun (WGS) entry which is preliminary data.</text>
</comment>
<accession>A0A2P8HYA2</accession>
<dbReference type="InterPro" id="IPR057666">
    <property type="entry name" value="DrpA_SLOG"/>
</dbReference>
<dbReference type="InterPro" id="IPR003488">
    <property type="entry name" value="DprA"/>
</dbReference>
<dbReference type="Pfam" id="PF02481">
    <property type="entry name" value="DNA_processg_A"/>
    <property type="match status" value="1"/>
</dbReference>
<dbReference type="NCBIfam" id="TIGR00732">
    <property type="entry name" value="dprA"/>
    <property type="match status" value="1"/>
</dbReference>
<dbReference type="SUPFAM" id="SSF102405">
    <property type="entry name" value="MCP/YpsA-like"/>
    <property type="match status" value="1"/>
</dbReference>
<dbReference type="RefSeq" id="WP_106587262.1">
    <property type="nucleotide sequence ID" value="NZ_PYAV01000001.1"/>
</dbReference>
<dbReference type="EMBL" id="PYAV01000001">
    <property type="protein sequence ID" value="PSL51177.1"/>
    <property type="molecule type" value="Genomic_DNA"/>
</dbReference>
<feature type="domain" description="Smf/DprA SLOG" evidence="2">
    <location>
        <begin position="75"/>
        <end position="283"/>
    </location>
</feature>
<dbReference type="PANTHER" id="PTHR43022:SF1">
    <property type="entry name" value="PROTEIN SMF"/>
    <property type="match status" value="1"/>
</dbReference>
<evidence type="ECO:0000313" key="4">
    <source>
        <dbReference type="Proteomes" id="UP000242310"/>
    </source>
</evidence>
<gene>
    <name evidence="3" type="ORF">B0H94_10187</name>
</gene>
<dbReference type="PANTHER" id="PTHR43022">
    <property type="entry name" value="PROTEIN SMF"/>
    <property type="match status" value="1"/>
</dbReference>
<dbReference type="AlphaFoldDB" id="A0A2P8HYA2"/>